<comment type="caution">
    <text evidence="1">The sequence shown here is derived from an EMBL/GenBank/DDBJ whole genome shotgun (WGS) entry which is preliminary data.</text>
</comment>
<organism evidence="1 2">
    <name type="scientific">Arctium lappa</name>
    <name type="common">Greater burdock</name>
    <name type="synonym">Lappa major</name>
    <dbReference type="NCBI Taxonomy" id="4217"/>
    <lineage>
        <taxon>Eukaryota</taxon>
        <taxon>Viridiplantae</taxon>
        <taxon>Streptophyta</taxon>
        <taxon>Embryophyta</taxon>
        <taxon>Tracheophyta</taxon>
        <taxon>Spermatophyta</taxon>
        <taxon>Magnoliopsida</taxon>
        <taxon>eudicotyledons</taxon>
        <taxon>Gunneridae</taxon>
        <taxon>Pentapetalae</taxon>
        <taxon>asterids</taxon>
        <taxon>campanulids</taxon>
        <taxon>Asterales</taxon>
        <taxon>Asteraceae</taxon>
        <taxon>Carduoideae</taxon>
        <taxon>Cardueae</taxon>
        <taxon>Arctiinae</taxon>
        <taxon>Arctium</taxon>
    </lineage>
</organism>
<evidence type="ECO:0000313" key="1">
    <source>
        <dbReference type="EMBL" id="KAI3714476.1"/>
    </source>
</evidence>
<dbReference type="EMBL" id="CM042053">
    <property type="protein sequence ID" value="KAI3714476.1"/>
    <property type="molecule type" value="Genomic_DNA"/>
</dbReference>
<sequence length="67" mass="7638">MKITGTTVLLQPQGILYIWNSSSEIVSRKQLPTVRFKPRIRVGRSGQLGERGYRISKKLDGSVFYIL</sequence>
<evidence type="ECO:0000313" key="2">
    <source>
        <dbReference type="Proteomes" id="UP001055879"/>
    </source>
</evidence>
<name>A0ACB9AYC3_ARCLA</name>
<dbReference type="Proteomes" id="UP001055879">
    <property type="component" value="Linkage Group LG07"/>
</dbReference>
<accession>A0ACB9AYC3</accession>
<proteinExistence type="predicted"/>
<reference evidence="2" key="1">
    <citation type="journal article" date="2022" name="Mol. Ecol. Resour.">
        <title>The genomes of chicory, endive, great burdock and yacon provide insights into Asteraceae palaeo-polyploidization history and plant inulin production.</title>
        <authorList>
            <person name="Fan W."/>
            <person name="Wang S."/>
            <person name="Wang H."/>
            <person name="Wang A."/>
            <person name="Jiang F."/>
            <person name="Liu H."/>
            <person name="Zhao H."/>
            <person name="Xu D."/>
            <person name="Zhang Y."/>
        </authorList>
    </citation>
    <scope>NUCLEOTIDE SEQUENCE [LARGE SCALE GENOMIC DNA]</scope>
    <source>
        <strain evidence="2">cv. Niubang</strain>
    </source>
</reference>
<protein>
    <submittedName>
        <fullName evidence="1">Uncharacterized protein</fullName>
    </submittedName>
</protein>
<keyword evidence="2" id="KW-1185">Reference proteome</keyword>
<reference evidence="1 2" key="2">
    <citation type="journal article" date="2022" name="Mol. Ecol. Resour.">
        <title>The genomes of chicory, endive, great burdock and yacon provide insights into Asteraceae paleo-polyploidization history and plant inulin production.</title>
        <authorList>
            <person name="Fan W."/>
            <person name="Wang S."/>
            <person name="Wang H."/>
            <person name="Wang A."/>
            <person name="Jiang F."/>
            <person name="Liu H."/>
            <person name="Zhao H."/>
            <person name="Xu D."/>
            <person name="Zhang Y."/>
        </authorList>
    </citation>
    <scope>NUCLEOTIDE SEQUENCE [LARGE SCALE GENOMIC DNA]</scope>
    <source>
        <strain evidence="2">cv. Niubang</strain>
    </source>
</reference>
<gene>
    <name evidence="1" type="ORF">L6452_21430</name>
</gene>